<evidence type="ECO:0000313" key="1">
    <source>
        <dbReference type="EMBL" id="RXK80882.1"/>
    </source>
</evidence>
<name>A0A4V1M9F1_9BACT</name>
<comment type="caution">
    <text evidence="1">The sequence shown here is derived from an EMBL/GenBank/DDBJ whole genome shotgun (WGS) entry which is preliminary data.</text>
</comment>
<dbReference type="SUPFAM" id="SSF53756">
    <property type="entry name" value="UDP-Glycosyltransferase/glycogen phosphorylase"/>
    <property type="match status" value="1"/>
</dbReference>
<organism evidence="1 2">
    <name type="scientific">Filimonas effusa</name>
    <dbReference type="NCBI Taxonomy" id="2508721"/>
    <lineage>
        <taxon>Bacteria</taxon>
        <taxon>Pseudomonadati</taxon>
        <taxon>Bacteroidota</taxon>
        <taxon>Chitinophagia</taxon>
        <taxon>Chitinophagales</taxon>
        <taxon>Chitinophagaceae</taxon>
        <taxon>Filimonas</taxon>
    </lineage>
</organism>
<accession>A0A4V1M9F1</accession>
<sequence>MKNVALIVQRYGQEVNGGSEYHCRLLAEHLAPDYNVTVLTNCAVDHEDWDNYYQPGRDELNGVEIIRFKNESKRLPKAFRRYTKKLRKKRYNTKGWRNKLYRALDTIDGKSLSHIREEWFRTQGPFCPGLISFLKEHHSRFDKLIFFTYLYYPTAMGIDIAPEKSILIPTAHDEPEIYLPVFTNVFTNPGYILYNSHSEKAFVERKFHNSHIPNQVVGIGIDRANRFIEKEAIPGVDFSKPYFVYVGRMESGKNVGDLIERFKIYKTRFPSDAQLVLVGKGSLKVDDHPDIKPLGFVEEEVKNTVLVNARALIIPSKFESLSMVTLEAMASGVPVVANGECEVLKDHIKMSQAGFSYESQDDFNLALESLRKAPDETMQLNGREYVEKNYSWPQVLKKISAAIERKTVGTGIMP</sequence>
<dbReference type="PANTHER" id="PTHR45947:SF3">
    <property type="entry name" value="SULFOQUINOVOSYL TRANSFERASE SQD2"/>
    <property type="match status" value="1"/>
</dbReference>
<keyword evidence="1" id="KW-0808">Transferase</keyword>
<gene>
    <name evidence="1" type="ORF">ESB13_22265</name>
</gene>
<protein>
    <submittedName>
        <fullName evidence="1">Glycosyltransferase</fullName>
    </submittedName>
</protein>
<dbReference type="InterPro" id="IPR050194">
    <property type="entry name" value="Glycosyltransferase_grp1"/>
</dbReference>
<dbReference type="GO" id="GO:0016757">
    <property type="term" value="F:glycosyltransferase activity"/>
    <property type="evidence" value="ECO:0007669"/>
    <property type="project" value="TreeGrafter"/>
</dbReference>
<dbReference type="PANTHER" id="PTHR45947">
    <property type="entry name" value="SULFOQUINOVOSYL TRANSFERASE SQD2"/>
    <property type="match status" value="1"/>
</dbReference>
<dbReference type="CDD" id="cd03801">
    <property type="entry name" value="GT4_PimA-like"/>
    <property type="match status" value="1"/>
</dbReference>
<keyword evidence="2" id="KW-1185">Reference proteome</keyword>
<dbReference type="Pfam" id="PF13692">
    <property type="entry name" value="Glyco_trans_1_4"/>
    <property type="match status" value="1"/>
</dbReference>
<evidence type="ECO:0000313" key="2">
    <source>
        <dbReference type="Proteomes" id="UP000290545"/>
    </source>
</evidence>
<dbReference type="Proteomes" id="UP000290545">
    <property type="component" value="Unassembled WGS sequence"/>
</dbReference>
<dbReference type="EMBL" id="SDHZ01000005">
    <property type="protein sequence ID" value="RXK80882.1"/>
    <property type="molecule type" value="Genomic_DNA"/>
</dbReference>
<dbReference type="OrthoDB" id="9811239at2"/>
<dbReference type="Gene3D" id="3.40.50.2000">
    <property type="entry name" value="Glycogen Phosphorylase B"/>
    <property type="match status" value="2"/>
</dbReference>
<dbReference type="AlphaFoldDB" id="A0A4V1M9F1"/>
<reference evidence="1 2" key="1">
    <citation type="submission" date="2019-01" db="EMBL/GenBank/DDBJ databases">
        <title>Filimonas sp. strain TTM-71.</title>
        <authorList>
            <person name="Chen W.-M."/>
        </authorList>
    </citation>
    <scope>NUCLEOTIDE SEQUENCE [LARGE SCALE GENOMIC DNA]</scope>
    <source>
        <strain evidence="1 2">TTM-71</strain>
    </source>
</reference>
<proteinExistence type="predicted"/>
<dbReference type="RefSeq" id="WP_129006016.1">
    <property type="nucleotide sequence ID" value="NZ_SDHZ01000005.1"/>
</dbReference>